<keyword evidence="6 8" id="KW-0472">Membrane</keyword>
<evidence type="ECO:0000256" key="6">
    <source>
        <dbReference type="ARBA" id="ARBA00023136"/>
    </source>
</evidence>
<feature type="transmembrane region" description="Helical" evidence="8">
    <location>
        <begin position="72"/>
        <end position="91"/>
    </location>
</feature>
<dbReference type="PROSITE" id="PS50929">
    <property type="entry name" value="ABC_TM1F"/>
    <property type="match status" value="1"/>
</dbReference>
<feature type="transmembrane region" description="Helical" evidence="8">
    <location>
        <begin position="42"/>
        <end position="66"/>
    </location>
</feature>
<feature type="transmembrane region" description="Helical" evidence="8">
    <location>
        <begin position="262"/>
        <end position="287"/>
    </location>
</feature>
<dbReference type="InterPro" id="IPR014223">
    <property type="entry name" value="ABC_CydC/D"/>
</dbReference>
<dbReference type="GO" id="GO:0016887">
    <property type="term" value="F:ATP hydrolysis activity"/>
    <property type="evidence" value="ECO:0007669"/>
    <property type="project" value="InterPro"/>
</dbReference>
<dbReference type="GO" id="GO:0005886">
    <property type="term" value="C:plasma membrane"/>
    <property type="evidence" value="ECO:0007669"/>
    <property type="project" value="UniProtKB-SubCell"/>
</dbReference>
<dbReference type="SMART" id="SM00382">
    <property type="entry name" value="AAA"/>
    <property type="match status" value="1"/>
</dbReference>
<protein>
    <submittedName>
        <fullName evidence="11">Thiol reductant ABC exporter subunit CydC</fullName>
    </submittedName>
</protein>
<evidence type="ECO:0000256" key="7">
    <source>
        <dbReference type="SAM" id="MobiDB-lite"/>
    </source>
</evidence>
<gene>
    <name evidence="11" type="primary">cydC</name>
    <name evidence="11" type="ORF">ABS642_18310</name>
</gene>
<feature type="region of interest" description="Disordered" evidence="7">
    <location>
        <begin position="1"/>
        <end position="20"/>
    </location>
</feature>
<dbReference type="PANTHER" id="PTHR24221">
    <property type="entry name" value="ATP-BINDING CASSETTE SUB-FAMILY B"/>
    <property type="match status" value="1"/>
</dbReference>
<dbReference type="NCBIfam" id="TIGR02868">
    <property type="entry name" value="CydC"/>
    <property type="match status" value="1"/>
</dbReference>
<evidence type="ECO:0000256" key="4">
    <source>
        <dbReference type="ARBA" id="ARBA00022840"/>
    </source>
</evidence>
<dbReference type="InterPro" id="IPR011527">
    <property type="entry name" value="ABC1_TM_dom"/>
</dbReference>
<dbReference type="CDD" id="cd03228">
    <property type="entry name" value="ABCC_MRP_Like"/>
    <property type="match status" value="1"/>
</dbReference>
<dbReference type="InterPro" id="IPR003439">
    <property type="entry name" value="ABC_transporter-like_ATP-bd"/>
</dbReference>
<dbReference type="InterPro" id="IPR027417">
    <property type="entry name" value="P-loop_NTPase"/>
</dbReference>
<sequence>MTLRQAQGPTGEPQGPAAKDLGSRAARVRGVLRLAQPPIARFLPGLIWGVLSATAAVSLLAVSGWLIVSASIVDSLVPLSIAVVGVRFFAVSRAVTRYLERLSGHDAALRQLATTRADMVRRLIPLSPAGLGSTDRGRVLAALVDDVENLQILPLRVVQPLAVAGVVALGAVGFIAFVSPPAALTLAVCLLAAAAASVGLGWVFGSRAEALVSTRRADLSAALVDYFGSLDVLLAYGAEEQARERVREADAVLRRLVARASLAQAIAAGVVSAVAGAASVWALAAAAPGLATGAIDGPWLAVAVLVPMVVFEIFGAVPIAAASWRSVRSSAERIVDVLPDRMPAELRTDDGEDAEIAGTPSLRLRGVRANWPGGTAALAGVDLDLRPGERVLVAGPSGAGKSSLAAVLVGFLRAEGDYRIGEREAAALSGPALRRTIGLCEQSPQLFDEDIRQNLLFARDTATDEELRDVLDRVGLGEWVRERGGLDARVGDRGALVSGGQAQRIALARALLRGFPVLVLDEPTAGVDPDASDALLRDLLAAAGDQSVLLISHVAPPAGTVDRVVRLENGRTV</sequence>
<name>A0AAU7VVN8_9MICO</name>
<accession>A0AAU7VVN8</accession>
<proteinExistence type="predicted"/>
<dbReference type="GO" id="GO:0045454">
    <property type="term" value="P:cell redox homeostasis"/>
    <property type="evidence" value="ECO:0007669"/>
    <property type="project" value="InterPro"/>
</dbReference>
<dbReference type="RefSeq" id="WP_350351257.1">
    <property type="nucleotide sequence ID" value="NZ_CP158357.1"/>
</dbReference>
<feature type="domain" description="ABC transporter" evidence="9">
    <location>
        <begin position="362"/>
        <end position="573"/>
    </location>
</feature>
<dbReference type="SUPFAM" id="SSF52540">
    <property type="entry name" value="P-loop containing nucleoside triphosphate hydrolases"/>
    <property type="match status" value="1"/>
</dbReference>
<feature type="transmembrane region" description="Helical" evidence="8">
    <location>
        <begin position="299"/>
        <end position="324"/>
    </location>
</feature>
<dbReference type="GO" id="GO:0140359">
    <property type="term" value="F:ABC-type transporter activity"/>
    <property type="evidence" value="ECO:0007669"/>
    <property type="project" value="InterPro"/>
</dbReference>
<dbReference type="PROSITE" id="PS50893">
    <property type="entry name" value="ABC_TRANSPORTER_2"/>
    <property type="match status" value="1"/>
</dbReference>
<keyword evidence="4" id="KW-0067">ATP-binding</keyword>
<dbReference type="Gene3D" id="3.40.50.300">
    <property type="entry name" value="P-loop containing nucleotide triphosphate hydrolases"/>
    <property type="match status" value="1"/>
</dbReference>
<dbReference type="AlphaFoldDB" id="A0AAU7VVN8"/>
<evidence type="ECO:0000259" key="9">
    <source>
        <dbReference type="PROSITE" id="PS50893"/>
    </source>
</evidence>
<dbReference type="InterPro" id="IPR017871">
    <property type="entry name" value="ABC_transporter-like_CS"/>
</dbReference>
<dbReference type="Pfam" id="PF00664">
    <property type="entry name" value="ABC_membrane"/>
    <property type="match status" value="1"/>
</dbReference>
<dbReference type="InterPro" id="IPR036640">
    <property type="entry name" value="ABC1_TM_sf"/>
</dbReference>
<dbReference type="GO" id="GO:0034775">
    <property type="term" value="P:glutathione transmembrane transport"/>
    <property type="evidence" value="ECO:0007669"/>
    <property type="project" value="InterPro"/>
</dbReference>
<dbReference type="GO" id="GO:0034040">
    <property type="term" value="F:ATPase-coupled lipid transmembrane transporter activity"/>
    <property type="evidence" value="ECO:0007669"/>
    <property type="project" value="TreeGrafter"/>
</dbReference>
<evidence type="ECO:0000256" key="1">
    <source>
        <dbReference type="ARBA" id="ARBA00004651"/>
    </source>
</evidence>
<feature type="transmembrane region" description="Helical" evidence="8">
    <location>
        <begin position="157"/>
        <end position="178"/>
    </location>
</feature>
<dbReference type="InterPro" id="IPR039421">
    <property type="entry name" value="Type_1_exporter"/>
</dbReference>
<dbReference type="GO" id="GO:0005524">
    <property type="term" value="F:ATP binding"/>
    <property type="evidence" value="ECO:0007669"/>
    <property type="project" value="UniProtKB-KW"/>
</dbReference>
<keyword evidence="5 8" id="KW-1133">Transmembrane helix</keyword>
<comment type="subcellular location">
    <subcellularLocation>
        <location evidence="1">Cell membrane</location>
        <topology evidence="1">Multi-pass membrane protein</topology>
    </subcellularLocation>
</comment>
<keyword evidence="3" id="KW-0547">Nucleotide-binding</keyword>
<organism evidence="11">
    <name type="scientific">Microbacterium sp. A8/3-1</name>
    <dbReference type="NCBI Taxonomy" id="3160749"/>
    <lineage>
        <taxon>Bacteria</taxon>
        <taxon>Bacillati</taxon>
        <taxon>Actinomycetota</taxon>
        <taxon>Actinomycetes</taxon>
        <taxon>Micrococcales</taxon>
        <taxon>Microbacteriaceae</taxon>
        <taxon>Microbacterium</taxon>
    </lineage>
</organism>
<dbReference type="SUPFAM" id="SSF90123">
    <property type="entry name" value="ABC transporter transmembrane region"/>
    <property type="match status" value="1"/>
</dbReference>
<dbReference type="PROSITE" id="PS00211">
    <property type="entry name" value="ABC_TRANSPORTER_1"/>
    <property type="match status" value="1"/>
</dbReference>
<evidence type="ECO:0000313" key="11">
    <source>
        <dbReference type="EMBL" id="XBX77844.1"/>
    </source>
</evidence>
<evidence type="ECO:0000256" key="5">
    <source>
        <dbReference type="ARBA" id="ARBA00022989"/>
    </source>
</evidence>
<evidence type="ECO:0000256" key="8">
    <source>
        <dbReference type="SAM" id="Phobius"/>
    </source>
</evidence>
<dbReference type="EMBL" id="CP158357">
    <property type="protein sequence ID" value="XBX77844.1"/>
    <property type="molecule type" value="Genomic_DNA"/>
</dbReference>
<reference evidence="11" key="1">
    <citation type="submission" date="2024-06" db="EMBL/GenBank/DDBJ databases">
        <title>Draft genome sequence of Microbacterium sp. strain A8/3-1, isolated from Oxytropis tragacanthoides Fisch. ex DC. Root nodules in the Altai region of Russia.</title>
        <authorList>
            <person name="Sazanova A."/>
            <person name="Guro P."/>
            <person name="Kuznetsova I."/>
            <person name="Belimov A."/>
            <person name="Safronova V."/>
        </authorList>
    </citation>
    <scope>NUCLEOTIDE SEQUENCE</scope>
    <source>
        <strain evidence="11">A8/3-1</strain>
    </source>
</reference>
<feature type="transmembrane region" description="Helical" evidence="8">
    <location>
        <begin position="184"/>
        <end position="205"/>
    </location>
</feature>
<evidence type="ECO:0000256" key="3">
    <source>
        <dbReference type="ARBA" id="ARBA00022741"/>
    </source>
</evidence>
<dbReference type="Pfam" id="PF00005">
    <property type="entry name" value="ABC_tran"/>
    <property type="match status" value="1"/>
</dbReference>
<dbReference type="Gene3D" id="1.20.1560.10">
    <property type="entry name" value="ABC transporter type 1, transmembrane domain"/>
    <property type="match status" value="1"/>
</dbReference>
<dbReference type="PANTHER" id="PTHR24221:SF654">
    <property type="entry name" value="ATP-BINDING CASSETTE SUB-FAMILY B MEMBER 6"/>
    <property type="match status" value="1"/>
</dbReference>
<feature type="domain" description="ABC transmembrane type-1" evidence="10">
    <location>
        <begin position="45"/>
        <end position="326"/>
    </location>
</feature>
<dbReference type="InterPro" id="IPR003593">
    <property type="entry name" value="AAA+_ATPase"/>
</dbReference>
<evidence type="ECO:0000259" key="10">
    <source>
        <dbReference type="PROSITE" id="PS50929"/>
    </source>
</evidence>
<keyword evidence="2 8" id="KW-0812">Transmembrane</keyword>
<evidence type="ECO:0000256" key="2">
    <source>
        <dbReference type="ARBA" id="ARBA00022692"/>
    </source>
</evidence>